<feature type="transmembrane region" description="Helical" evidence="1">
    <location>
        <begin position="62"/>
        <end position="80"/>
    </location>
</feature>
<evidence type="ECO:0000313" key="3">
    <source>
        <dbReference type="Proteomes" id="UP001189429"/>
    </source>
</evidence>
<accession>A0ABN9PLK9</accession>
<proteinExistence type="predicted"/>
<evidence type="ECO:0000313" key="2">
    <source>
        <dbReference type="EMBL" id="CAK0793556.1"/>
    </source>
</evidence>
<protein>
    <recommendedName>
        <fullName evidence="4">Transmembrane protein</fullName>
    </recommendedName>
</protein>
<keyword evidence="1" id="KW-0812">Transmembrane</keyword>
<gene>
    <name evidence="2" type="ORF">PCOR1329_LOCUS3819</name>
</gene>
<keyword evidence="1" id="KW-0472">Membrane</keyword>
<feature type="transmembrane region" description="Helical" evidence="1">
    <location>
        <begin position="30"/>
        <end position="50"/>
    </location>
</feature>
<evidence type="ECO:0008006" key="4">
    <source>
        <dbReference type="Google" id="ProtNLM"/>
    </source>
</evidence>
<comment type="caution">
    <text evidence="2">The sequence shown here is derived from an EMBL/GenBank/DDBJ whole genome shotgun (WGS) entry which is preliminary data.</text>
</comment>
<sequence length="209" mass="22608">MWVEEAWIRVDNLEAVDWAIEPPKALDGHLLSGLLSVVSVVGMVLGAARISISFGLVTGRRFCVLFALLCFGLMVPAAVWPCRNVLYLAMGLVVIRRVVLLVGCAVLPLIGCIVIVSLKLMLLRCGGALHYSSVQALFAVVASIYVLLLVPGCVDSPCLVDGAVVIAALGCWRRCSGVLRACDLAMGVLEAEANLLRNERRRRRRKRLG</sequence>
<feature type="transmembrane region" description="Helical" evidence="1">
    <location>
        <begin position="128"/>
        <end position="150"/>
    </location>
</feature>
<name>A0ABN9PLK9_9DINO</name>
<organism evidence="2 3">
    <name type="scientific">Prorocentrum cordatum</name>
    <dbReference type="NCBI Taxonomy" id="2364126"/>
    <lineage>
        <taxon>Eukaryota</taxon>
        <taxon>Sar</taxon>
        <taxon>Alveolata</taxon>
        <taxon>Dinophyceae</taxon>
        <taxon>Prorocentrales</taxon>
        <taxon>Prorocentraceae</taxon>
        <taxon>Prorocentrum</taxon>
    </lineage>
</organism>
<dbReference type="Proteomes" id="UP001189429">
    <property type="component" value="Unassembled WGS sequence"/>
</dbReference>
<dbReference type="EMBL" id="CAUYUJ010000992">
    <property type="protein sequence ID" value="CAK0793556.1"/>
    <property type="molecule type" value="Genomic_DNA"/>
</dbReference>
<keyword evidence="1" id="KW-1133">Transmembrane helix</keyword>
<evidence type="ECO:0000256" key="1">
    <source>
        <dbReference type="SAM" id="Phobius"/>
    </source>
</evidence>
<reference evidence="2" key="1">
    <citation type="submission" date="2023-10" db="EMBL/GenBank/DDBJ databases">
        <authorList>
            <person name="Chen Y."/>
            <person name="Shah S."/>
            <person name="Dougan E. K."/>
            <person name="Thang M."/>
            <person name="Chan C."/>
        </authorList>
    </citation>
    <scope>NUCLEOTIDE SEQUENCE [LARGE SCALE GENOMIC DNA]</scope>
</reference>
<feature type="transmembrane region" description="Helical" evidence="1">
    <location>
        <begin position="86"/>
        <end position="116"/>
    </location>
</feature>
<keyword evidence="3" id="KW-1185">Reference proteome</keyword>